<dbReference type="EMBL" id="JAUOZS010000001">
    <property type="protein sequence ID" value="MDT8902642.1"/>
    <property type="molecule type" value="Genomic_DNA"/>
</dbReference>
<evidence type="ECO:0000256" key="7">
    <source>
        <dbReference type="ARBA" id="ARBA00022840"/>
    </source>
</evidence>
<keyword evidence="9" id="KW-0963">Cytoplasm</keyword>
<comment type="function">
    <text evidence="9">Catalyzes the ATP-dependent phosphorylation of N-acetyl-L-glutamate.</text>
</comment>
<evidence type="ECO:0000256" key="8">
    <source>
        <dbReference type="ARBA" id="ARBA00048141"/>
    </source>
</evidence>
<feature type="binding site" evidence="9">
    <location>
        <position position="189"/>
    </location>
    <ligand>
        <name>substrate</name>
    </ligand>
</feature>
<evidence type="ECO:0000256" key="6">
    <source>
        <dbReference type="ARBA" id="ARBA00022777"/>
    </source>
</evidence>
<dbReference type="InterPro" id="IPR037528">
    <property type="entry name" value="ArgB"/>
</dbReference>
<comment type="catalytic activity">
    <reaction evidence="8 9">
        <text>N-acetyl-L-glutamate + ATP = N-acetyl-L-glutamyl 5-phosphate + ADP</text>
        <dbReference type="Rhea" id="RHEA:14629"/>
        <dbReference type="ChEBI" id="CHEBI:30616"/>
        <dbReference type="ChEBI" id="CHEBI:44337"/>
        <dbReference type="ChEBI" id="CHEBI:57936"/>
        <dbReference type="ChEBI" id="CHEBI:456216"/>
        <dbReference type="EC" id="2.7.2.8"/>
    </reaction>
</comment>
<dbReference type="InterPro" id="IPR041727">
    <property type="entry name" value="NAGK-C"/>
</dbReference>
<keyword evidence="4 9" id="KW-0808">Transferase</keyword>
<evidence type="ECO:0000259" key="10">
    <source>
        <dbReference type="Pfam" id="PF00696"/>
    </source>
</evidence>
<dbReference type="NCBIfam" id="TIGR00761">
    <property type="entry name" value="argB"/>
    <property type="match status" value="1"/>
</dbReference>
<dbReference type="EC" id="2.7.2.8" evidence="9"/>
<dbReference type="InterPro" id="IPR001048">
    <property type="entry name" value="Asp/Glu/Uridylate_kinase"/>
</dbReference>
<keyword evidence="12" id="KW-1185">Reference proteome</keyword>
<comment type="pathway">
    <text evidence="1 9">Amino-acid biosynthesis; L-arginine biosynthesis; N(2)-acetyl-L-ornithine from L-glutamate: step 2/4.</text>
</comment>
<gene>
    <name evidence="9 11" type="primary">argB</name>
    <name evidence="11" type="ORF">Q4T40_15440</name>
</gene>
<sequence length="302" mass="32330">MLTTIEKASVLVEILPYIRKFTGKTFVIKYGGNAMLNADLKNSVIKDIVLMKYIGLRPVVVHGGGPEITALLKQLGKQSSFVSGLRVTDEETMAAAEMVLAGKINTELVAMLNTHGARAVGINGKDAGLIKARKHLATVYEDGQSREVDIGFVGDVAEVKPDIIWTLLNNDYIPVIAPVGAGAAGESYNINADYVAGEIAGALRAEKLILLTDVEGIYRDYHDKSTFVSTLGFADAKRMIREGSIEGGMIPKVEACIRALSGGADKAHIIDGRQNHSLLLEIFTDTGIGTEVVKGEGENDEC</sequence>
<dbReference type="CDD" id="cd04250">
    <property type="entry name" value="AAK_NAGK-C"/>
    <property type="match status" value="1"/>
</dbReference>
<dbReference type="InterPro" id="IPR036393">
    <property type="entry name" value="AceGlu_kinase-like_sf"/>
</dbReference>
<feature type="binding site" evidence="9">
    <location>
        <position position="86"/>
    </location>
    <ligand>
        <name>substrate</name>
    </ligand>
</feature>
<keyword evidence="7 9" id="KW-0067">ATP-binding</keyword>
<comment type="caution">
    <text evidence="11">The sequence shown here is derived from an EMBL/GenBank/DDBJ whole genome shotgun (WGS) entry which is preliminary data.</text>
</comment>
<dbReference type="RefSeq" id="WP_413781119.1">
    <property type="nucleotide sequence ID" value="NZ_JAUOZS010000001.1"/>
</dbReference>
<organism evidence="11 12">
    <name type="scientific">Anaeroselena agilis</name>
    <dbReference type="NCBI Taxonomy" id="3063788"/>
    <lineage>
        <taxon>Bacteria</taxon>
        <taxon>Bacillati</taxon>
        <taxon>Bacillota</taxon>
        <taxon>Negativicutes</taxon>
        <taxon>Acetonemataceae</taxon>
        <taxon>Anaeroselena</taxon>
    </lineage>
</organism>
<evidence type="ECO:0000256" key="1">
    <source>
        <dbReference type="ARBA" id="ARBA00004828"/>
    </source>
</evidence>
<reference evidence="11 12" key="1">
    <citation type="submission" date="2023-07" db="EMBL/GenBank/DDBJ databases">
        <title>The novel representative of Negativicutes class, Anaeroselena agilis gen. nov. sp. nov.</title>
        <authorList>
            <person name="Prokofeva M.I."/>
            <person name="Elcheninov A.G."/>
            <person name="Klyukina A."/>
            <person name="Kublanov I.V."/>
            <person name="Frolov E.N."/>
            <person name="Podosokorskaya O.A."/>
        </authorList>
    </citation>
    <scope>NUCLEOTIDE SEQUENCE [LARGE SCALE GENOMIC DNA]</scope>
    <source>
        <strain evidence="11 12">4137-cl</strain>
    </source>
</reference>
<evidence type="ECO:0000256" key="5">
    <source>
        <dbReference type="ARBA" id="ARBA00022741"/>
    </source>
</evidence>
<comment type="similarity">
    <text evidence="9">Belongs to the acetylglutamate kinase family. ArgB subfamily.</text>
</comment>
<evidence type="ECO:0000256" key="2">
    <source>
        <dbReference type="ARBA" id="ARBA00022571"/>
    </source>
</evidence>
<dbReference type="PANTHER" id="PTHR23342">
    <property type="entry name" value="N-ACETYLGLUTAMATE SYNTHASE"/>
    <property type="match status" value="1"/>
</dbReference>
<evidence type="ECO:0000256" key="4">
    <source>
        <dbReference type="ARBA" id="ARBA00022679"/>
    </source>
</evidence>
<name>A0ABU3P1Y8_9FIRM</name>
<evidence type="ECO:0000256" key="9">
    <source>
        <dbReference type="HAMAP-Rule" id="MF_00082"/>
    </source>
</evidence>
<keyword evidence="2 9" id="KW-0055">Arginine biosynthesis</keyword>
<dbReference type="HAMAP" id="MF_00082">
    <property type="entry name" value="ArgB"/>
    <property type="match status" value="1"/>
</dbReference>
<dbReference type="GO" id="GO:0003991">
    <property type="term" value="F:acetylglutamate kinase activity"/>
    <property type="evidence" value="ECO:0007669"/>
    <property type="project" value="UniProtKB-EC"/>
</dbReference>
<dbReference type="Pfam" id="PF00696">
    <property type="entry name" value="AA_kinase"/>
    <property type="match status" value="1"/>
</dbReference>
<evidence type="ECO:0000256" key="3">
    <source>
        <dbReference type="ARBA" id="ARBA00022605"/>
    </source>
</evidence>
<accession>A0ABU3P1Y8</accession>
<dbReference type="PANTHER" id="PTHR23342:SF0">
    <property type="entry name" value="N-ACETYLGLUTAMATE SYNTHASE, MITOCHONDRIAL"/>
    <property type="match status" value="1"/>
</dbReference>
<proteinExistence type="inferred from homology"/>
<dbReference type="Proteomes" id="UP001254848">
    <property type="component" value="Unassembled WGS sequence"/>
</dbReference>
<feature type="domain" description="Aspartate/glutamate/uridylate kinase" evidence="10">
    <location>
        <begin position="24"/>
        <end position="271"/>
    </location>
</feature>
<dbReference type="SUPFAM" id="SSF53633">
    <property type="entry name" value="Carbamate kinase-like"/>
    <property type="match status" value="1"/>
</dbReference>
<feature type="site" description="Transition state stabilizer" evidence="9">
    <location>
        <position position="29"/>
    </location>
</feature>
<feature type="site" description="Transition state stabilizer" evidence="9">
    <location>
        <position position="252"/>
    </location>
</feature>
<keyword evidence="6 9" id="KW-0418">Kinase</keyword>
<dbReference type="InterPro" id="IPR004662">
    <property type="entry name" value="AcgluKinase_fam"/>
</dbReference>
<dbReference type="GO" id="GO:0016779">
    <property type="term" value="F:nucleotidyltransferase activity"/>
    <property type="evidence" value="ECO:0007669"/>
    <property type="project" value="UniProtKB-KW"/>
</dbReference>
<dbReference type="Gene3D" id="3.40.1160.10">
    <property type="entry name" value="Acetylglutamate kinase-like"/>
    <property type="match status" value="1"/>
</dbReference>
<evidence type="ECO:0000313" key="12">
    <source>
        <dbReference type="Proteomes" id="UP001254848"/>
    </source>
</evidence>
<dbReference type="PRINTS" id="PR01469">
    <property type="entry name" value="CARBMTKINASE"/>
</dbReference>
<comment type="subcellular location">
    <subcellularLocation>
        <location evidence="9">Cytoplasm</location>
    </subcellularLocation>
</comment>
<evidence type="ECO:0000313" key="11">
    <source>
        <dbReference type="EMBL" id="MDT8902642.1"/>
    </source>
</evidence>
<keyword evidence="11" id="KW-0548">Nucleotidyltransferase</keyword>
<dbReference type="PIRSF" id="PIRSF000728">
    <property type="entry name" value="NAGK"/>
    <property type="match status" value="1"/>
</dbReference>
<keyword evidence="5 9" id="KW-0547">Nucleotide-binding</keyword>
<protein>
    <recommendedName>
        <fullName evidence="9">Acetylglutamate kinase</fullName>
        <ecNumber evidence="9">2.7.2.8</ecNumber>
    </recommendedName>
    <alternativeName>
        <fullName evidence="9">N-acetyl-L-glutamate 5-phosphotransferase</fullName>
    </alternativeName>
    <alternativeName>
        <fullName evidence="9">NAG kinase</fullName>
        <shortName evidence="9">NAGK</shortName>
    </alternativeName>
</protein>
<keyword evidence="3 9" id="KW-0028">Amino-acid biosynthesis</keyword>
<feature type="binding site" evidence="9">
    <location>
        <begin position="64"/>
        <end position="65"/>
    </location>
    <ligand>
        <name>substrate</name>
    </ligand>
</feature>